<evidence type="ECO:0000313" key="1">
    <source>
        <dbReference type="EMBL" id="PRR84757.1"/>
    </source>
</evidence>
<keyword evidence="2" id="KW-1185">Reference proteome</keyword>
<dbReference type="OrthoDB" id="4498710at2"/>
<proteinExistence type="predicted"/>
<dbReference type="InterPro" id="IPR006437">
    <property type="entry name" value="Phage_terminase_lsu"/>
</dbReference>
<accession>A0A2T0BLK4</accession>
<dbReference type="EMBL" id="PVXP01000034">
    <property type="protein sequence ID" value="PRR84757.1"/>
    <property type="molecule type" value="Genomic_DNA"/>
</dbReference>
<organism evidence="1 2">
    <name type="scientific">Clostridium luticellarii</name>
    <dbReference type="NCBI Taxonomy" id="1691940"/>
    <lineage>
        <taxon>Bacteria</taxon>
        <taxon>Bacillati</taxon>
        <taxon>Bacillota</taxon>
        <taxon>Clostridia</taxon>
        <taxon>Eubacteriales</taxon>
        <taxon>Clostridiaceae</taxon>
        <taxon>Clostridium</taxon>
    </lineage>
</organism>
<dbReference type="RefSeq" id="WP_106009919.1">
    <property type="nucleotide sequence ID" value="NZ_PVXP01000034.1"/>
</dbReference>
<comment type="caution">
    <text evidence="1">The sequence shown here is derived from an EMBL/GenBank/DDBJ whole genome shotgun (WGS) entry which is preliminary data.</text>
</comment>
<dbReference type="Proteomes" id="UP000237798">
    <property type="component" value="Unassembled WGS sequence"/>
</dbReference>
<dbReference type="Gene3D" id="3.40.50.300">
    <property type="entry name" value="P-loop containing nucleotide triphosphate hydrolases"/>
    <property type="match status" value="1"/>
</dbReference>
<dbReference type="InterPro" id="IPR027417">
    <property type="entry name" value="P-loop_NTPase"/>
</dbReference>
<dbReference type="NCBIfam" id="TIGR01547">
    <property type="entry name" value="phage_term_2"/>
    <property type="match status" value="1"/>
</dbReference>
<dbReference type="AlphaFoldDB" id="A0A2T0BLK4"/>
<evidence type="ECO:0000313" key="2">
    <source>
        <dbReference type="Proteomes" id="UP000237798"/>
    </source>
</evidence>
<protein>
    <submittedName>
        <fullName evidence="1">Terminase-like family protein</fullName>
    </submittedName>
</protein>
<sequence length="435" mass="50328">MPKYKFSPKQKDVIFKTINNKIGFINISEGSVRSGKTFCFNLAWILYVLQSQHNKFLMSGESTDSLYRNVIGDMIYILGRNRATYQDSAKGGAQLIIRFDGKTKICYCRGANKANDEGKIRGLTIGGWYADEITLHHETFTKQALSRMSLLGAKAFWTTNPDTPTHYIKTDYIDKSEKNGYCHWHFTLDDNLSLPEEYKENIKNAYTGVFYDRFIRGLWIPADGLIYDCFNDSLKAPTVPRDYEEYYVSCDYGTQNATVLLLWGLYHGVWYLIDEYYYSGRDENAQKDDEQYYKDMVKFIDGRPIQAIIIDPSAASYIAYIRNKGQYRALKANNDVLKGIRQTASCLHRGILKFNECCKHTFLEFGSYRWDTKATEQGEDKPLKQDDHCMDAVRYFVVNVVMRNRKPYDDSVYSKGKSNNVTDEINTLLKYGNVF</sequence>
<reference evidence="1 2" key="1">
    <citation type="submission" date="2018-03" db="EMBL/GenBank/DDBJ databases">
        <title>Genome sequence of Clostridium luticellarii DSM 29923.</title>
        <authorList>
            <person name="Poehlein A."/>
            <person name="Daniel R."/>
        </authorList>
    </citation>
    <scope>NUCLEOTIDE SEQUENCE [LARGE SCALE GENOMIC DNA]</scope>
    <source>
        <strain evidence="1 2">DSM 29923</strain>
    </source>
</reference>
<gene>
    <name evidence="1" type="ORF">CLLU_22960</name>
</gene>
<name>A0A2T0BLK4_9CLOT</name>
<dbReference type="Gene3D" id="3.30.420.280">
    <property type="match status" value="1"/>
</dbReference>
<dbReference type="Pfam" id="PF03237">
    <property type="entry name" value="Terminase_6N"/>
    <property type="match status" value="1"/>
</dbReference>